<accession>A0AAD6US07</accession>
<dbReference type="GO" id="GO:0032040">
    <property type="term" value="C:small-subunit processome"/>
    <property type="evidence" value="ECO:0007669"/>
    <property type="project" value="InterPro"/>
</dbReference>
<dbReference type="PRINTS" id="PR00320">
    <property type="entry name" value="GPROTEINBRPT"/>
</dbReference>
<dbReference type="GO" id="GO:0034511">
    <property type="term" value="F:U3 snoRNA binding"/>
    <property type="evidence" value="ECO:0007669"/>
    <property type="project" value="TreeGrafter"/>
</dbReference>
<dbReference type="InterPro" id="IPR015943">
    <property type="entry name" value="WD40/YVTN_repeat-like_dom_sf"/>
</dbReference>
<feature type="repeat" description="WD" evidence="5">
    <location>
        <begin position="426"/>
        <end position="457"/>
    </location>
</feature>
<dbReference type="PANTHER" id="PTHR19854">
    <property type="entry name" value="TRANSDUCIN BETA-LIKE 3"/>
    <property type="match status" value="1"/>
</dbReference>
<evidence type="ECO:0000256" key="2">
    <source>
        <dbReference type="ARBA" id="ARBA00022574"/>
    </source>
</evidence>
<feature type="domain" description="U3 small nucleolar RNA-associated protein 13 C-terminal" evidence="6">
    <location>
        <begin position="734"/>
        <end position="899"/>
    </location>
</feature>
<dbReference type="Pfam" id="PF00400">
    <property type="entry name" value="WD40"/>
    <property type="match status" value="10"/>
</dbReference>
<evidence type="ECO:0000256" key="5">
    <source>
        <dbReference type="PROSITE-ProRule" id="PRU00221"/>
    </source>
</evidence>
<name>A0AAD6US07_9AGAR</name>
<reference evidence="7" key="1">
    <citation type="submission" date="2023-03" db="EMBL/GenBank/DDBJ databases">
        <title>Massive genome expansion in bonnet fungi (Mycena s.s.) driven by repeated elements and novel gene families across ecological guilds.</title>
        <authorList>
            <consortium name="Lawrence Berkeley National Laboratory"/>
            <person name="Harder C.B."/>
            <person name="Miyauchi S."/>
            <person name="Viragh M."/>
            <person name="Kuo A."/>
            <person name="Thoen E."/>
            <person name="Andreopoulos B."/>
            <person name="Lu D."/>
            <person name="Skrede I."/>
            <person name="Drula E."/>
            <person name="Henrissat B."/>
            <person name="Morin E."/>
            <person name="Kohler A."/>
            <person name="Barry K."/>
            <person name="LaButti K."/>
            <person name="Morin E."/>
            <person name="Salamov A."/>
            <person name="Lipzen A."/>
            <person name="Mereny Z."/>
            <person name="Hegedus B."/>
            <person name="Baldrian P."/>
            <person name="Stursova M."/>
            <person name="Weitz H."/>
            <person name="Taylor A."/>
            <person name="Grigoriev I.V."/>
            <person name="Nagy L.G."/>
            <person name="Martin F."/>
            <person name="Kauserud H."/>
        </authorList>
    </citation>
    <scope>NUCLEOTIDE SEQUENCE</scope>
    <source>
        <strain evidence="7">9144</strain>
    </source>
</reference>
<keyword evidence="8" id="KW-1185">Reference proteome</keyword>
<comment type="caution">
    <text evidence="7">The sequence shown here is derived from an EMBL/GenBank/DDBJ whole genome shotgun (WGS) entry which is preliminary data.</text>
</comment>
<dbReference type="AlphaFoldDB" id="A0AAD6US07"/>
<evidence type="ECO:0000256" key="1">
    <source>
        <dbReference type="ARBA" id="ARBA00004604"/>
    </source>
</evidence>
<evidence type="ECO:0000256" key="3">
    <source>
        <dbReference type="ARBA" id="ARBA00022737"/>
    </source>
</evidence>
<keyword evidence="3" id="KW-0677">Repeat</keyword>
<feature type="repeat" description="WD" evidence="5">
    <location>
        <begin position="596"/>
        <end position="637"/>
    </location>
</feature>
<dbReference type="GO" id="GO:0030686">
    <property type="term" value="C:90S preribosome"/>
    <property type="evidence" value="ECO:0007669"/>
    <property type="project" value="TreeGrafter"/>
</dbReference>
<dbReference type="GO" id="GO:0000480">
    <property type="term" value="P:endonucleolytic cleavage in 5'-ETS of tricistronic rRNA transcript (SSU-rRNA, 5.8S rRNA, LSU-rRNA)"/>
    <property type="evidence" value="ECO:0007669"/>
    <property type="project" value="TreeGrafter"/>
</dbReference>
<dbReference type="InterPro" id="IPR019775">
    <property type="entry name" value="WD40_repeat_CS"/>
</dbReference>
<dbReference type="SMART" id="SM00320">
    <property type="entry name" value="WD40"/>
    <property type="match status" value="12"/>
</dbReference>
<feature type="repeat" description="WD" evidence="5">
    <location>
        <begin position="680"/>
        <end position="712"/>
    </location>
</feature>
<dbReference type="InterPro" id="IPR020472">
    <property type="entry name" value="WD40_PAC1"/>
</dbReference>
<dbReference type="Proteomes" id="UP001219525">
    <property type="component" value="Unassembled WGS sequence"/>
</dbReference>
<feature type="repeat" description="WD" evidence="5">
    <location>
        <begin position="504"/>
        <end position="520"/>
    </location>
</feature>
<feature type="repeat" description="WD" evidence="5">
    <location>
        <begin position="115"/>
        <end position="156"/>
    </location>
</feature>
<feature type="repeat" description="WD" evidence="5">
    <location>
        <begin position="542"/>
        <end position="576"/>
    </location>
</feature>
<comment type="subcellular location">
    <subcellularLocation>
        <location evidence="1">Nucleus</location>
        <location evidence="1">Nucleolus</location>
    </subcellularLocation>
</comment>
<dbReference type="PROSITE" id="PS50294">
    <property type="entry name" value="WD_REPEATS_REGION"/>
    <property type="match status" value="7"/>
</dbReference>
<feature type="repeat" description="WD" evidence="5">
    <location>
        <begin position="638"/>
        <end position="679"/>
    </location>
</feature>
<evidence type="ECO:0000259" key="6">
    <source>
        <dbReference type="Pfam" id="PF08625"/>
    </source>
</evidence>
<dbReference type="InterPro" id="IPR013934">
    <property type="entry name" value="Utp13_C"/>
</dbReference>
<evidence type="ECO:0000256" key="4">
    <source>
        <dbReference type="ARBA" id="ARBA00023242"/>
    </source>
</evidence>
<dbReference type="EMBL" id="JARJCW010000109">
    <property type="protein sequence ID" value="KAJ7193345.1"/>
    <property type="molecule type" value="Genomic_DNA"/>
</dbReference>
<protein>
    <submittedName>
        <fullName evidence="7">U3 small nucleolar RNA-associated protein</fullName>
    </submittedName>
</protein>
<keyword evidence="2 5" id="KW-0853">WD repeat</keyword>
<keyword evidence="4" id="KW-0539">Nucleus</keyword>
<dbReference type="PROSITE" id="PS00678">
    <property type="entry name" value="WD_REPEATS_1"/>
    <property type="match status" value="4"/>
</dbReference>
<dbReference type="SUPFAM" id="SSF50978">
    <property type="entry name" value="WD40 repeat-like"/>
    <property type="match status" value="2"/>
</dbReference>
<dbReference type="PANTHER" id="PTHR19854:SF15">
    <property type="entry name" value="TRANSDUCIN BETA-LIKE PROTEIN 3"/>
    <property type="match status" value="1"/>
</dbReference>
<evidence type="ECO:0000313" key="7">
    <source>
        <dbReference type="EMBL" id="KAJ7193345.1"/>
    </source>
</evidence>
<dbReference type="Gene3D" id="2.130.10.10">
    <property type="entry name" value="YVTN repeat-like/Quinoprotein amine dehydrogenase"/>
    <property type="match status" value="4"/>
</dbReference>
<sequence>MSVTIKDFFFHEPPKVEDCNVRSIAPLYTSGPVAVTKDGSKIVTCVEEHALLTDVATGLEICRFSGDTESITSLCLSPSGKYLLVFTSSLSLRIFEVPTSDSPLAKPVQPIRVVARAHEAPVHVCKADPTSTYLASGAADGVVKVWDIARGYVTHVFKGHGGVISALAFDYHQDPSSVTLQRKIQLITGSVDTRIRIFELTDSAARGTGTQKPVAVLEGHVSVPRGLDVSENGKWLISGGRDSVVLVWDLSSLQQAKTKGAKGKSKVLTPTLAKTVPILERVEAVGLLRSDEDLTGSSSASDKLRFYTGGENGVVKIWDAREGTLLFTMGSEHNKISDEQETQRQIVDIIYLPATSSIISVHADQNIMFHSLSTHALTRQMIGFNDEIVDARFLSTTTQRDSHLALATNSSLIRVYSVTEFDARLLEGHTEIVLCVDTGASGTVLASGSKDRSARIWAPLKSGADGGWGYGCVAVCEGHAESVGAIALSRQAGASDESAASHLSFLFTGSQDRTIKMWDVAELPVAYEDGMEPTKCKSLSTLKAHEKDINALDVSPNDRLLVSGSQDRTANVYEIDYVAGAAGRAARGGLRLVGTCKGHKRGVWAVKFGRVERVLATGSGDKTVKLWSLDDFTCLKTFEGHTNSVLRVDFLTMGMQLVSSGSDGLVKLWNIKDEECVTTMDNHRDKVWALTVSYDEQTVVSAAADSMVTFWKDCTEEQEEEKEKKRTDLILKRQDFLNYLELNDYRRAIQLALSMGQPGRLYNLFKDIRASAAESSTSSASLTGNSSVDEVIRTLAGSDLAKLLRYVRDWNAVAKTCTIAQGVLFATVKLRSADDVMQAFGDEMHEAALVEGKADIKDTGGTRLKETVDALIPYTERHLARMERLVQESYMVDYVLAEMDDGMFDGELEDGAMDVE</sequence>
<dbReference type="CDD" id="cd00200">
    <property type="entry name" value="WD40"/>
    <property type="match status" value="1"/>
</dbReference>
<dbReference type="GO" id="GO:0000472">
    <property type="term" value="P:endonucleolytic cleavage to generate mature 5'-end of SSU-rRNA from (SSU-rRNA, 5.8S rRNA, LSU-rRNA)"/>
    <property type="evidence" value="ECO:0007669"/>
    <property type="project" value="TreeGrafter"/>
</dbReference>
<evidence type="ECO:0000313" key="8">
    <source>
        <dbReference type="Proteomes" id="UP001219525"/>
    </source>
</evidence>
<proteinExistence type="predicted"/>
<dbReference type="InterPro" id="IPR036322">
    <property type="entry name" value="WD40_repeat_dom_sf"/>
</dbReference>
<gene>
    <name evidence="7" type="ORF">GGX14DRAFT_478565</name>
</gene>
<dbReference type="Pfam" id="PF08625">
    <property type="entry name" value="Utp13"/>
    <property type="match status" value="1"/>
</dbReference>
<organism evidence="7 8">
    <name type="scientific">Mycena pura</name>
    <dbReference type="NCBI Taxonomy" id="153505"/>
    <lineage>
        <taxon>Eukaryota</taxon>
        <taxon>Fungi</taxon>
        <taxon>Dikarya</taxon>
        <taxon>Basidiomycota</taxon>
        <taxon>Agaricomycotina</taxon>
        <taxon>Agaricomycetes</taxon>
        <taxon>Agaricomycetidae</taxon>
        <taxon>Agaricales</taxon>
        <taxon>Marasmiineae</taxon>
        <taxon>Mycenaceae</taxon>
        <taxon>Mycena</taxon>
    </lineage>
</organism>
<dbReference type="InterPro" id="IPR001680">
    <property type="entry name" value="WD40_rpt"/>
</dbReference>
<dbReference type="PROSITE" id="PS50082">
    <property type="entry name" value="WD_REPEATS_2"/>
    <property type="match status" value="8"/>
</dbReference>
<feature type="repeat" description="WD" evidence="5">
    <location>
        <begin position="217"/>
        <end position="258"/>
    </location>
</feature>